<evidence type="ECO:0000259" key="3">
    <source>
        <dbReference type="Pfam" id="PF13632"/>
    </source>
</evidence>
<keyword evidence="5" id="KW-1185">Reference proteome</keyword>
<dbReference type="SUPFAM" id="SSF53448">
    <property type="entry name" value="Nucleotide-diphospho-sugar transferases"/>
    <property type="match status" value="1"/>
</dbReference>
<dbReference type="InterPro" id="IPR001173">
    <property type="entry name" value="Glyco_trans_2-like"/>
</dbReference>
<comment type="caution">
    <text evidence="4">The sequence shown here is derived from an EMBL/GenBank/DDBJ whole genome shotgun (WGS) entry which is preliminary data.</text>
</comment>
<evidence type="ECO:0000313" key="5">
    <source>
        <dbReference type="Proteomes" id="UP000276588"/>
    </source>
</evidence>
<organism evidence="4 5">
    <name type="scientific">Halonotius aquaticus</name>
    <dbReference type="NCBI Taxonomy" id="2216978"/>
    <lineage>
        <taxon>Archaea</taxon>
        <taxon>Methanobacteriati</taxon>
        <taxon>Methanobacteriota</taxon>
        <taxon>Stenosarchaea group</taxon>
        <taxon>Halobacteria</taxon>
        <taxon>Halobacteriales</taxon>
        <taxon>Haloferacaceae</taxon>
        <taxon>Halonotius</taxon>
    </lineage>
</organism>
<feature type="transmembrane region" description="Helical" evidence="2">
    <location>
        <begin position="331"/>
        <end position="354"/>
    </location>
</feature>
<dbReference type="Pfam" id="PF13632">
    <property type="entry name" value="Glyco_trans_2_3"/>
    <property type="match status" value="1"/>
</dbReference>
<feature type="transmembrane region" description="Helical" evidence="2">
    <location>
        <begin position="273"/>
        <end position="292"/>
    </location>
</feature>
<dbReference type="PANTHER" id="PTHR16779:SF1">
    <property type="entry name" value="BETA-1,4-MANNOSYLTRANSFERASE EGH"/>
    <property type="match status" value="1"/>
</dbReference>
<dbReference type="GO" id="GO:0005737">
    <property type="term" value="C:cytoplasm"/>
    <property type="evidence" value="ECO:0007669"/>
    <property type="project" value="TreeGrafter"/>
</dbReference>
<feature type="compositionally biased region" description="Acidic residues" evidence="1">
    <location>
        <begin position="397"/>
        <end position="416"/>
    </location>
</feature>
<keyword evidence="2" id="KW-0472">Membrane</keyword>
<evidence type="ECO:0000256" key="1">
    <source>
        <dbReference type="SAM" id="MobiDB-lite"/>
    </source>
</evidence>
<feature type="transmembrane region" description="Helical" evidence="2">
    <location>
        <begin position="304"/>
        <end position="324"/>
    </location>
</feature>
<dbReference type="GO" id="GO:0019187">
    <property type="term" value="F:beta-1,4-mannosyltransferase activity"/>
    <property type="evidence" value="ECO:0007669"/>
    <property type="project" value="InterPro"/>
</dbReference>
<keyword evidence="2" id="KW-0812">Transmembrane</keyword>
<dbReference type="InterPro" id="IPR027389">
    <property type="entry name" value="B_mannosylTrfase_Bre-3/Egh"/>
</dbReference>
<dbReference type="EMBL" id="QKNY01000003">
    <property type="protein sequence ID" value="RJX44918.1"/>
    <property type="molecule type" value="Genomic_DNA"/>
</dbReference>
<dbReference type="PANTHER" id="PTHR16779">
    <property type="entry name" value="BETA-1,4-MANNOSYLTRANSFERASE EGH"/>
    <property type="match status" value="1"/>
</dbReference>
<feature type="domain" description="Glycosyltransferase 2-like" evidence="3">
    <location>
        <begin position="124"/>
        <end position="316"/>
    </location>
</feature>
<reference evidence="4 5" key="1">
    <citation type="submission" date="2018-06" db="EMBL/GenBank/DDBJ databases">
        <title>Halonotius sp. F13-13 a new haloarchaeeon isolated from a solar saltern from Isla Cristina, Huelva, Spain.</title>
        <authorList>
            <person name="Duran-Viseras A."/>
            <person name="Sanchez-Porro C."/>
            <person name="Ventosa A."/>
        </authorList>
    </citation>
    <scope>NUCLEOTIDE SEQUENCE [LARGE SCALE GENOMIC DNA]</scope>
    <source>
        <strain evidence="4 5">F13-13</strain>
    </source>
</reference>
<accession>A0A3A6PWK7</accession>
<name>A0A3A6PWK7_9EURY</name>
<evidence type="ECO:0000256" key="2">
    <source>
        <dbReference type="SAM" id="Phobius"/>
    </source>
</evidence>
<proteinExistence type="predicted"/>
<feature type="transmembrane region" description="Helical" evidence="2">
    <location>
        <begin position="6"/>
        <end position="28"/>
    </location>
</feature>
<dbReference type="Proteomes" id="UP000276588">
    <property type="component" value="Unassembled WGS sequence"/>
</dbReference>
<sequence>MLSVQGLLAVFLWVAFAVYAFSALWWLLEVFVLRHGWNTDTDEVWGLDDIQVRVLTIDAEPVVQQTVNAVPDGVADIRVIAEAAVDIDGATVHVVPDEFDCEATNKGRAVEWARRNVDADEEYLLYLDEDTIVTELTGLPDADFIQFTEKPIYTGSRLTYLCEVFRTGYQFEQLGFHRLSYPLYAWGGGFAIRRTIEAEIGWNVATITEDTNLIWRAAKEYDLTYQLVNTRFRNQAPPSVSAMLKQRRRWMSGTMGDDHLLPPLYRPLYFTRVVAWAFSPFVPFLAVASYLLPGTAPGMELYSILSTALLGILFIYMVFGLIAYRKHPILWPLFLLLTPVAVVLHSIGAMWGVVRPVETFEVTEKVAADTIEEVNELEQGELASHEGTERLLRDSPDEFESGVFSDDDTGVLSDDD</sequence>
<feature type="region of interest" description="Disordered" evidence="1">
    <location>
        <begin position="395"/>
        <end position="416"/>
    </location>
</feature>
<protein>
    <submittedName>
        <fullName evidence="4">Glycosyltransferase family 2 protein</fullName>
    </submittedName>
</protein>
<gene>
    <name evidence="4" type="ORF">DM826_01565</name>
</gene>
<keyword evidence="2" id="KW-1133">Transmembrane helix</keyword>
<evidence type="ECO:0000313" key="4">
    <source>
        <dbReference type="EMBL" id="RJX44918.1"/>
    </source>
</evidence>
<dbReference type="OrthoDB" id="55818at2157"/>
<dbReference type="AlphaFoldDB" id="A0A3A6PWK7"/>
<dbReference type="InterPro" id="IPR029044">
    <property type="entry name" value="Nucleotide-diphossugar_trans"/>
</dbReference>
<keyword evidence="4" id="KW-0808">Transferase</keyword>